<comment type="catalytic activity">
    <reaction evidence="5">
        <text>3'-dephospho-CoA + ATP = ADP + CoA + H(+)</text>
        <dbReference type="Rhea" id="RHEA:18245"/>
        <dbReference type="ChEBI" id="CHEBI:15378"/>
        <dbReference type="ChEBI" id="CHEBI:30616"/>
        <dbReference type="ChEBI" id="CHEBI:57287"/>
        <dbReference type="ChEBI" id="CHEBI:57328"/>
        <dbReference type="ChEBI" id="CHEBI:456216"/>
        <dbReference type="EC" id="2.7.1.24"/>
    </reaction>
</comment>
<dbReference type="NCBIfam" id="TIGR00152">
    <property type="entry name" value="dephospho-CoA kinase"/>
    <property type="match status" value="1"/>
</dbReference>
<protein>
    <recommendedName>
        <fullName evidence="5 6">Dephospho-CoA kinase</fullName>
        <ecNumber evidence="5 6">2.7.1.24</ecNumber>
    </recommendedName>
    <alternativeName>
        <fullName evidence="5">Dephosphocoenzyme A kinase</fullName>
    </alternativeName>
</protein>
<dbReference type="RefSeq" id="WP_344843456.1">
    <property type="nucleotide sequence ID" value="NZ_BAABDF010000003.1"/>
</dbReference>
<evidence type="ECO:0000313" key="7">
    <source>
        <dbReference type="EMBL" id="GAA3858547.1"/>
    </source>
</evidence>
<keyword evidence="8" id="KW-1185">Reference proteome</keyword>
<comment type="similarity">
    <text evidence="1 5">Belongs to the CoaE family.</text>
</comment>
<evidence type="ECO:0000256" key="6">
    <source>
        <dbReference type="NCBIfam" id="TIGR00152"/>
    </source>
</evidence>
<name>A0ABP7JXJ0_9RHOB</name>
<keyword evidence="5 7" id="KW-0418">Kinase</keyword>
<dbReference type="EMBL" id="BAABDF010000003">
    <property type="protein sequence ID" value="GAA3858547.1"/>
    <property type="molecule type" value="Genomic_DNA"/>
</dbReference>
<evidence type="ECO:0000313" key="8">
    <source>
        <dbReference type="Proteomes" id="UP001399917"/>
    </source>
</evidence>
<accession>A0ABP7JXJ0</accession>
<dbReference type="Gene3D" id="3.40.50.300">
    <property type="entry name" value="P-loop containing nucleotide triphosphate hydrolases"/>
    <property type="match status" value="1"/>
</dbReference>
<evidence type="ECO:0000256" key="5">
    <source>
        <dbReference type="HAMAP-Rule" id="MF_00376"/>
    </source>
</evidence>
<comment type="subcellular location">
    <subcellularLocation>
        <location evidence="5">Cytoplasm</location>
    </subcellularLocation>
</comment>
<dbReference type="GO" id="GO:0016301">
    <property type="term" value="F:kinase activity"/>
    <property type="evidence" value="ECO:0007669"/>
    <property type="project" value="UniProtKB-KW"/>
</dbReference>
<keyword evidence="3 5" id="KW-0067">ATP-binding</keyword>
<comment type="pathway">
    <text evidence="5">Cofactor biosynthesis; coenzyme A biosynthesis; CoA from (R)-pantothenate: step 5/5.</text>
</comment>
<dbReference type="InterPro" id="IPR001977">
    <property type="entry name" value="Depp_CoAkinase"/>
</dbReference>
<reference evidence="8" key="1">
    <citation type="journal article" date="2019" name="Int. J. Syst. Evol. Microbiol.">
        <title>The Global Catalogue of Microorganisms (GCM) 10K type strain sequencing project: providing services to taxonomists for standard genome sequencing and annotation.</title>
        <authorList>
            <consortium name="The Broad Institute Genomics Platform"/>
            <consortium name="The Broad Institute Genome Sequencing Center for Infectious Disease"/>
            <person name="Wu L."/>
            <person name="Ma J."/>
        </authorList>
    </citation>
    <scope>NUCLEOTIDE SEQUENCE [LARGE SCALE GENOMIC DNA]</scope>
    <source>
        <strain evidence="8">JCM 17190</strain>
    </source>
</reference>
<organism evidence="7 8">
    <name type="scientific">Celeribacter arenosi</name>
    <dbReference type="NCBI Taxonomy" id="792649"/>
    <lineage>
        <taxon>Bacteria</taxon>
        <taxon>Pseudomonadati</taxon>
        <taxon>Pseudomonadota</taxon>
        <taxon>Alphaproteobacteria</taxon>
        <taxon>Rhodobacterales</taxon>
        <taxon>Roseobacteraceae</taxon>
        <taxon>Celeribacter</taxon>
    </lineage>
</organism>
<dbReference type="SUPFAM" id="SSF52540">
    <property type="entry name" value="P-loop containing nucleoside triphosphate hydrolases"/>
    <property type="match status" value="1"/>
</dbReference>
<dbReference type="Pfam" id="PF01121">
    <property type="entry name" value="CoaE"/>
    <property type="match status" value="1"/>
</dbReference>
<comment type="function">
    <text evidence="5">Catalyzes the phosphorylation of the 3'-hydroxyl group of dephosphocoenzyme A to form coenzyme A.</text>
</comment>
<dbReference type="InterPro" id="IPR027417">
    <property type="entry name" value="P-loop_NTPase"/>
</dbReference>
<sequence length="199" mass="21456">MKRPLVIGLTGSIGMGKSTTAKMFADLGVPVWDADAAVTRLYAQGGKAVEPIRAWLSEAIIDGAVSKDVLKSHIRSTKDALTDLETIVHPLVAEDRANFLANIDADIVLLDVPLLFETGLDTQVDCIVVVSVDADTQSARVLARPGMTRDQFEAILAKQTPDAEKRARADHVITTYSMDDTAEQVKTVVENLRKDAANA</sequence>
<evidence type="ECO:0000256" key="3">
    <source>
        <dbReference type="ARBA" id="ARBA00022840"/>
    </source>
</evidence>
<dbReference type="EC" id="2.7.1.24" evidence="5 6"/>
<dbReference type="HAMAP" id="MF_00376">
    <property type="entry name" value="Dephospho_CoA_kinase"/>
    <property type="match status" value="1"/>
</dbReference>
<evidence type="ECO:0000256" key="2">
    <source>
        <dbReference type="ARBA" id="ARBA00022741"/>
    </source>
</evidence>
<gene>
    <name evidence="5 7" type="primary">coaE</name>
    <name evidence="7" type="ORF">GCM10022404_06690</name>
</gene>
<evidence type="ECO:0000256" key="4">
    <source>
        <dbReference type="ARBA" id="ARBA00022993"/>
    </source>
</evidence>
<dbReference type="PANTHER" id="PTHR10695">
    <property type="entry name" value="DEPHOSPHO-COA KINASE-RELATED"/>
    <property type="match status" value="1"/>
</dbReference>
<keyword evidence="5" id="KW-0808">Transferase</keyword>
<keyword evidence="5" id="KW-0963">Cytoplasm</keyword>
<dbReference type="PANTHER" id="PTHR10695:SF46">
    <property type="entry name" value="BIFUNCTIONAL COENZYME A SYNTHASE-RELATED"/>
    <property type="match status" value="1"/>
</dbReference>
<evidence type="ECO:0000256" key="1">
    <source>
        <dbReference type="ARBA" id="ARBA00009018"/>
    </source>
</evidence>
<comment type="caution">
    <text evidence="7">The sequence shown here is derived from an EMBL/GenBank/DDBJ whole genome shotgun (WGS) entry which is preliminary data.</text>
</comment>
<keyword evidence="2 5" id="KW-0547">Nucleotide-binding</keyword>
<proteinExistence type="inferred from homology"/>
<dbReference type="CDD" id="cd02022">
    <property type="entry name" value="DPCK"/>
    <property type="match status" value="1"/>
</dbReference>
<feature type="binding site" evidence="5">
    <location>
        <begin position="14"/>
        <end position="19"/>
    </location>
    <ligand>
        <name>ATP</name>
        <dbReference type="ChEBI" id="CHEBI:30616"/>
    </ligand>
</feature>
<dbReference type="PROSITE" id="PS51219">
    <property type="entry name" value="DPCK"/>
    <property type="match status" value="1"/>
</dbReference>
<keyword evidence="4 5" id="KW-0173">Coenzyme A biosynthesis</keyword>
<dbReference type="Proteomes" id="UP001399917">
    <property type="component" value="Unassembled WGS sequence"/>
</dbReference>